<evidence type="ECO:0000259" key="7">
    <source>
        <dbReference type="PROSITE" id="PS50128"/>
    </source>
</evidence>
<dbReference type="GO" id="GO:0003723">
    <property type="term" value="F:RNA binding"/>
    <property type="evidence" value="ECO:0007669"/>
    <property type="project" value="InterPro"/>
</dbReference>
<protein>
    <recommendedName>
        <fullName evidence="11">G-patch domain-containing protein</fullName>
    </recommendedName>
</protein>
<proteinExistence type="predicted"/>
<feature type="compositionally biased region" description="Basic and acidic residues" evidence="6">
    <location>
        <begin position="41"/>
        <end position="58"/>
    </location>
</feature>
<dbReference type="PANTHER" id="PTHR23340:SF0">
    <property type="entry name" value="SURP AND G-PATCH DOMAIN-CONTAINING PROTEIN 1 ISOFORM X1"/>
    <property type="match status" value="1"/>
</dbReference>
<gene>
    <name evidence="9" type="ORF">PSYICH_LOCUS12900</name>
</gene>
<dbReference type="SMART" id="SM00443">
    <property type="entry name" value="G_patch"/>
    <property type="match status" value="1"/>
</dbReference>
<evidence type="ECO:0000313" key="10">
    <source>
        <dbReference type="Proteomes" id="UP001153636"/>
    </source>
</evidence>
<feature type="compositionally biased region" description="Polar residues" evidence="6">
    <location>
        <begin position="59"/>
        <end position="73"/>
    </location>
</feature>
<dbReference type="SUPFAM" id="SSF109905">
    <property type="entry name" value="Surp module (SWAP domain)"/>
    <property type="match status" value="1"/>
</dbReference>
<dbReference type="PROSITE" id="PS50128">
    <property type="entry name" value="SURP"/>
    <property type="match status" value="1"/>
</dbReference>
<keyword evidence="4" id="KW-0539">Nucleus</keyword>
<feature type="region of interest" description="Disordered" evidence="6">
    <location>
        <begin position="41"/>
        <end position="74"/>
    </location>
</feature>
<evidence type="ECO:0000256" key="1">
    <source>
        <dbReference type="ARBA" id="ARBA00004123"/>
    </source>
</evidence>
<dbReference type="InterPro" id="IPR000061">
    <property type="entry name" value="Surp"/>
</dbReference>
<dbReference type="OrthoDB" id="4822at2759"/>
<dbReference type="GO" id="GO:0006397">
    <property type="term" value="P:mRNA processing"/>
    <property type="evidence" value="ECO:0007669"/>
    <property type="project" value="UniProtKB-KW"/>
</dbReference>
<dbReference type="PANTHER" id="PTHR23340">
    <property type="entry name" value="ARGININE/SERINE RICH SPLICING FACTOR SF4/14"/>
    <property type="match status" value="1"/>
</dbReference>
<feature type="domain" description="SURP motif" evidence="7">
    <location>
        <begin position="527"/>
        <end position="571"/>
    </location>
</feature>
<evidence type="ECO:0000313" key="9">
    <source>
        <dbReference type="EMBL" id="CAH1112048.1"/>
    </source>
</evidence>
<keyword evidence="2" id="KW-0507">mRNA processing</keyword>
<reference evidence="9" key="1">
    <citation type="submission" date="2022-01" db="EMBL/GenBank/DDBJ databases">
        <authorList>
            <person name="King R."/>
        </authorList>
    </citation>
    <scope>NUCLEOTIDE SEQUENCE</scope>
</reference>
<evidence type="ECO:0000259" key="8">
    <source>
        <dbReference type="PROSITE" id="PS50174"/>
    </source>
</evidence>
<evidence type="ECO:0000256" key="6">
    <source>
        <dbReference type="SAM" id="MobiDB-lite"/>
    </source>
</evidence>
<dbReference type="InterPro" id="IPR000467">
    <property type="entry name" value="G_patch_dom"/>
</dbReference>
<dbReference type="Gene3D" id="1.10.10.790">
    <property type="entry name" value="Surp module"/>
    <property type="match status" value="1"/>
</dbReference>
<dbReference type="Proteomes" id="UP001153636">
    <property type="component" value="Chromosome 6"/>
</dbReference>
<dbReference type="GO" id="GO:0008380">
    <property type="term" value="P:RNA splicing"/>
    <property type="evidence" value="ECO:0007669"/>
    <property type="project" value="UniProtKB-KW"/>
</dbReference>
<dbReference type="Pfam" id="PF01585">
    <property type="entry name" value="G-patch"/>
    <property type="match status" value="1"/>
</dbReference>
<accession>A0A9P0CZB5</accession>
<feature type="region of interest" description="Disordered" evidence="6">
    <location>
        <begin position="854"/>
        <end position="877"/>
    </location>
</feature>
<dbReference type="EMBL" id="OV651818">
    <property type="protein sequence ID" value="CAH1112048.1"/>
    <property type="molecule type" value="Genomic_DNA"/>
</dbReference>
<dbReference type="InterPro" id="IPR040169">
    <property type="entry name" value="SUGP1/2"/>
</dbReference>
<evidence type="ECO:0000256" key="5">
    <source>
        <dbReference type="SAM" id="Coils"/>
    </source>
</evidence>
<dbReference type="AlphaFoldDB" id="A0A9P0CZB5"/>
<feature type="coiled-coil region" evidence="5">
    <location>
        <begin position="567"/>
        <end position="594"/>
    </location>
</feature>
<evidence type="ECO:0000256" key="4">
    <source>
        <dbReference type="ARBA" id="ARBA00023242"/>
    </source>
</evidence>
<evidence type="ECO:0008006" key="11">
    <source>
        <dbReference type="Google" id="ProtNLM"/>
    </source>
</evidence>
<keyword evidence="5" id="KW-0175">Coiled coil</keyword>
<comment type="subcellular location">
    <subcellularLocation>
        <location evidence="1">Nucleus</location>
    </subcellularLocation>
</comment>
<organism evidence="9 10">
    <name type="scientific">Psylliodes chrysocephalus</name>
    <dbReference type="NCBI Taxonomy" id="3402493"/>
    <lineage>
        <taxon>Eukaryota</taxon>
        <taxon>Metazoa</taxon>
        <taxon>Ecdysozoa</taxon>
        <taxon>Arthropoda</taxon>
        <taxon>Hexapoda</taxon>
        <taxon>Insecta</taxon>
        <taxon>Pterygota</taxon>
        <taxon>Neoptera</taxon>
        <taxon>Endopterygota</taxon>
        <taxon>Coleoptera</taxon>
        <taxon>Polyphaga</taxon>
        <taxon>Cucujiformia</taxon>
        <taxon>Chrysomeloidea</taxon>
        <taxon>Chrysomelidae</taxon>
        <taxon>Galerucinae</taxon>
        <taxon>Alticini</taxon>
        <taxon>Psylliodes</taxon>
    </lineage>
</organism>
<evidence type="ECO:0000256" key="3">
    <source>
        <dbReference type="ARBA" id="ARBA00023187"/>
    </source>
</evidence>
<dbReference type="Pfam" id="PF01805">
    <property type="entry name" value="Surp"/>
    <property type="match status" value="1"/>
</dbReference>
<sequence>MSKKSVEGTFQSKISRNDRFVQMSYQEKLIEQKKKEIQAKLEAKDKNANVENKTKSDTSGKQCAKSSDSNPASISDIKNLFSNDGSFLNQFRQMKEAKKVDSKFKSFNKSKGRHDKMSNDERSKSDRWTSRRRSPSPKDRQQKRLSRFDKGSNFEPKITINTSFSSSLVQPPPLEPQINFEIPSLSISTQDVTGQPLLKNVLPKQTVSYQNIPDQTAVNETVISASPVLLNVPPPPQLVQSNTLILNPTVPTQNMLATTPILATVNLPPPLVATNITPVPPPCLPTIELANIPPPNPIQIQNIPQPEPLNAMNIPQPAPIQVQNIPTPTSLQLNKIPTPKPLDLLSIPTPGDESISNPDFIRNIPPPNKSVPPPLLQENQMILPHSQTITATITMPSTQNVLIHNISPPNSLETVQPTFSSVTVALPVVVGQVSTATAISNTIPSLMARPILPPPGMVNVNVSCPPPLLPMHSGNQITTFVNQPPPISQIGRIHLPPPGGVHILGALTGFKEENVTVFPTGTPEYEAMTSLGRMVAECGDTFEDVVRQRKEQDPRLWFLFDKESTAYKEYRQCVKNIKNEIRGAKETIIKAEDIYEPEMALEECEFKEDHNIKNEYQNKNEYQIKNDYQNEESFDKKRKRRSRWGNQETAVAPPVVMFAPPIINTTVLSLPPPQPQNQGPLLLTKITRADPGLIQYAMDHYGTTNLSEEDWKKTEDNYKVSLLYQAMVKKREEVERLKMAGKNKYEYDSDEEIDGGTWEHKAREKEMVETQIWAQELTQQAEGKHHIGDFLPPEELKKFMEKATAIKEGRLPSHSDYKEFEIKEDNIGFKMLQKLGWSEGEGLGTSGSGIVEPVNKGAPREHTQGLGLNDSQEDEDEYQSYRKRMMLAYRFRPNPLNNPRRPYY</sequence>
<dbReference type="PROSITE" id="PS50174">
    <property type="entry name" value="G_PATCH"/>
    <property type="match status" value="1"/>
</dbReference>
<dbReference type="GO" id="GO:0005654">
    <property type="term" value="C:nucleoplasm"/>
    <property type="evidence" value="ECO:0007669"/>
    <property type="project" value="TreeGrafter"/>
</dbReference>
<feature type="compositionally biased region" description="Basic and acidic residues" evidence="6">
    <location>
        <begin position="115"/>
        <end position="129"/>
    </location>
</feature>
<feature type="compositionally biased region" description="Basic and acidic residues" evidence="6">
    <location>
        <begin position="136"/>
        <end position="152"/>
    </location>
</feature>
<feature type="region of interest" description="Disordered" evidence="6">
    <location>
        <begin position="99"/>
        <end position="157"/>
    </location>
</feature>
<dbReference type="InterPro" id="IPR035967">
    <property type="entry name" value="SWAP/Surp_sf"/>
</dbReference>
<keyword evidence="3" id="KW-0508">mRNA splicing</keyword>
<feature type="domain" description="G-patch" evidence="8">
    <location>
        <begin position="824"/>
        <end position="871"/>
    </location>
</feature>
<evidence type="ECO:0000256" key="2">
    <source>
        <dbReference type="ARBA" id="ARBA00022664"/>
    </source>
</evidence>
<name>A0A9P0CZB5_9CUCU</name>
<keyword evidence="10" id="KW-1185">Reference proteome</keyword>